<evidence type="ECO:0000256" key="5">
    <source>
        <dbReference type="ARBA" id="ARBA00022777"/>
    </source>
</evidence>
<evidence type="ECO:0000256" key="8">
    <source>
        <dbReference type="ARBA" id="ARBA00048679"/>
    </source>
</evidence>
<dbReference type="PANTHER" id="PTHR24343:SF558">
    <property type="entry name" value="PROTEIN KINASE DOMAIN-CONTAINING PROTEIN"/>
    <property type="match status" value="1"/>
</dbReference>
<evidence type="ECO:0000256" key="2">
    <source>
        <dbReference type="ARBA" id="ARBA00022527"/>
    </source>
</evidence>
<protein>
    <recommendedName>
        <fullName evidence="1">non-specific serine/threonine protein kinase</fullName>
        <ecNumber evidence="1">2.7.11.1</ecNumber>
    </recommendedName>
</protein>
<keyword evidence="11" id="KW-1185">Reference proteome</keyword>
<dbReference type="SUPFAM" id="SSF52540">
    <property type="entry name" value="P-loop containing nucleoside triphosphate hydrolases"/>
    <property type="match status" value="1"/>
</dbReference>
<keyword evidence="6" id="KW-0067">ATP-binding</keyword>
<dbReference type="Pfam" id="PF00069">
    <property type="entry name" value="Pkinase"/>
    <property type="match status" value="1"/>
</dbReference>
<dbReference type="EC" id="2.7.11.1" evidence="1"/>
<dbReference type="GO" id="GO:0043531">
    <property type="term" value="F:ADP binding"/>
    <property type="evidence" value="ECO:0007669"/>
    <property type="project" value="InterPro"/>
</dbReference>
<dbReference type="InterPro" id="IPR036388">
    <property type="entry name" value="WH-like_DNA-bd_sf"/>
</dbReference>
<dbReference type="EMBL" id="JALJOR010000006">
    <property type="protein sequence ID" value="KAK9815299.1"/>
    <property type="molecule type" value="Genomic_DNA"/>
</dbReference>
<organism evidence="10 11">
    <name type="scientific">[Myrmecia] bisecta</name>
    <dbReference type="NCBI Taxonomy" id="41462"/>
    <lineage>
        <taxon>Eukaryota</taxon>
        <taxon>Viridiplantae</taxon>
        <taxon>Chlorophyta</taxon>
        <taxon>core chlorophytes</taxon>
        <taxon>Trebouxiophyceae</taxon>
        <taxon>Trebouxiales</taxon>
        <taxon>Trebouxiaceae</taxon>
        <taxon>Myrmecia</taxon>
    </lineage>
</organism>
<name>A0AAW1Q4R0_9CHLO</name>
<proteinExistence type="predicted"/>
<accession>A0AAW1Q4R0</accession>
<keyword evidence="4" id="KW-0547">Nucleotide-binding</keyword>
<dbReference type="Proteomes" id="UP001489004">
    <property type="component" value="Unassembled WGS sequence"/>
</dbReference>
<evidence type="ECO:0000256" key="1">
    <source>
        <dbReference type="ARBA" id="ARBA00012513"/>
    </source>
</evidence>
<dbReference type="GO" id="GO:0004674">
    <property type="term" value="F:protein serine/threonine kinase activity"/>
    <property type="evidence" value="ECO:0007669"/>
    <property type="project" value="UniProtKB-KW"/>
</dbReference>
<dbReference type="FunFam" id="1.10.510.10:FF:000571">
    <property type="entry name" value="Maternal embryonic leucine zipper kinase"/>
    <property type="match status" value="1"/>
</dbReference>
<dbReference type="PRINTS" id="PR00364">
    <property type="entry name" value="DISEASERSIST"/>
</dbReference>
<dbReference type="Pfam" id="PF00931">
    <property type="entry name" value="NB-ARC"/>
    <property type="match status" value="1"/>
</dbReference>
<comment type="catalytic activity">
    <reaction evidence="7">
        <text>L-threonyl-[protein] + ATP = O-phospho-L-threonyl-[protein] + ADP + H(+)</text>
        <dbReference type="Rhea" id="RHEA:46608"/>
        <dbReference type="Rhea" id="RHEA-COMP:11060"/>
        <dbReference type="Rhea" id="RHEA-COMP:11605"/>
        <dbReference type="ChEBI" id="CHEBI:15378"/>
        <dbReference type="ChEBI" id="CHEBI:30013"/>
        <dbReference type="ChEBI" id="CHEBI:30616"/>
        <dbReference type="ChEBI" id="CHEBI:61977"/>
        <dbReference type="ChEBI" id="CHEBI:456216"/>
        <dbReference type="EC" id="2.7.11.1"/>
    </reaction>
</comment>
<gene>
    <name evidence="10" type="ORF">WJX72_001264</name>
</gene>
<dbReference type="PROSITE" id="PS50011">
    <property type="entry name" value="PROTEIN_KINASE_DOM"/>
    <property type="match status" value="1"/>
</dbReference>
<dbReference type="Gene3D" id="1.10.510.10">
    <property type="entry name" value="Transferase(Phosphotransferase) domain 1"/>
    <property type="match status" value="1"/>
</dbReference>
<evidence type="ECO:0000256" key="4">
    <source>
        <dbReference type="ARBA" id="ARBA00022741"/>
    </source>
</evidence>
<reference evidence="10 11" key="1">
    <citation type="journal article" date="2024" name="Nat. Commun.">
        <title>Phylogenomics reveals the evolutionary origins of lichenization in chlorophyte algae.</title>
        <authorList>
            <person name="Puginier C."/>
            <person name="Libourel C."/>
            <person name="Otte J."/>
            <person name="Skaloud P."/>
            <person name="Haon M."/>
            <person name="Grisel S."/>
            <person name="Petersen M."/>
            <person name="Berrin J.G."/>
            <person name="Delaux P.M."/>
            <person name="Dal Grande F."/>
            <person name="Keller J."/>
        </authorList>
    </citation>
    <scope>NUCLEOTIDE SEQUENCE [LARGE SCALE GENOMIC DNA]</scope>
    <source>
        <strain evidence="10 11">SAG 2043</strain>
    </source>
</reference>
<keyword evidence="2" id="KW-0723">Serine/threonine-protein kinase</keyword>
<dbReference type="PANTHER" id="PTHR24343">
    <property type="entry name" value="SERINE/THREONINE KINASE"/>
    <property type="match status" value="1"/>
</dbReference>
<dbReference type="InterPro" id="IPR002182">
    <property type="entry name" value="NB-ARC"/>
</dbReference>
<keyword evidence="5" id="KW-0418">Kinase</keyword>
<comment type="caution">
    <text evidence="10">The sequence shown here is derived from an EMBL/GenBank/DDBJ whole genome shotgun (WGS) entry which is preliminary data.</text>
</comment>
<evidence type="ECO:0000313" key="10">
    <source>
        <dbReference type="EMBL" id="KAK9815299.1"/>
    </source>
</evidence>
<evidence type="ECO:0000313" key="11">
    <source>
        <dbReference type="Proteomes" id="UP001489004"/>
    </source>
</evidence>
<evidence type="ECO:0000256" key="3">
    <source>
        <dbReference type="ARBA" id="ARBA00022679"/>
    </source>
</evidence>
<comment type="catalytic activity">
    <reaction evidence="8">
        <text>L-seryl-[protein] + ATP = O-phospho-L-seryl-[protein] + ADP + H(+)</text>
        <dbReference type="Rhea" id="RHEA:17989"/>
        <dbReference type="Rhea" id="RHEA-COMP:9863"/>
        <dbReference type="Rhea" id="RHEA-COMP:11604"/>
        <dbReference type="ChEBI" id="CHEBI:15378"/>
        <dbReference type="ChEBI" id="CHEBI:29999"/>
        <dbReference type="ChEBI" id="CHEBI:30616"/>
        <dbReference type="ChEBI" id="CHEBI:83421"/>
        <dbReference type="ChEBI" id="CHEBI:456216"/>
        <dbReference type="EC" id="2.7.11.1"/>
    </reaction>
</comment>
<dbReference type="Gene3D" id="3.40.50.300">
    <property type="entry name" value="P-loop containing nucleotide triphosphate hydrolases"/>
    <property type="match status" value="1"/>
</dbReference>
<dbReference type="Gene3D" id="1.10.10.10">
    <property type="entry name" value="Winged helix-like DNA-binding domain superfamily/Winged helix DNA-binding domain"/>
    <property type="match status" value="1"/>
</dbReference>
<dbReference type="InterPro" id="IPR000719">
    <property type="entry name" value="Prot_kinase_dom"/>
</dbReference>
<feature type="domain" description="Protein kinase" evidence="9">
    <location>
        <begin position="495"/>
        <end position="760"/>
    </location>
</feature>
<dbReference type="InterPro" id="IPR011009">
    <property type="entry name" value="Kinase-like_dom_sf"/>
</dbReference>
<dbReference type="AlphaFoldDB" id="A0AAW1Q4R0"/>
<dbReference type="SUPFAM" id="SSF56112">
    <property type="entry name" value="Protein kinase-like (PK-like)"/>
    <property type="match status" value="1"/>
</dbReference>
<sequence>MCTTVAGRSKHIYICYDSKDEETARTLHANLLAAGFAPFLDVLDIHEWPFYKAPLRALHALEERLSKPQVRMVALTGMFGMGKSSLARHLAASIHVPGQLDRFEGVLWVHCGQDCSSEALLQKQRELLRDLKDLSSVGSNAEVHLMSVDHGKKELEKLLNGRSYLLILDDVWEKPTLDAFRFHGHLGTLLVTSRLPTIELCADASTVKLTVEDNRTVAMAILASLALDDPQRQTVDDDFVDVAQRIIMREYEDPAPHSGAEAATRARWTIYGAISLSFSAGLSADEQRVLRAMGLFACGERVPVEVLKLACRAQDCASSPRCPVRPLVLQRLVGRNLLEQDDDGMLQVHDLVADYLRRQLNPVTADLCWHKLGQTEQTLLVLCLREWGHADFHEALRHFGGSKPAAPLLIRDLHQLIGTELDAWVASVCTDGPSEASYTAAHVMTMRQLLVAGDEPALDQLLLAWSPVSSTDLPSLSKKVTAWLPLASATRLLGIQNMSRYGIWALAPLASRKWRCASPQGSVLPSNFWKRGDKVTKYVERELLNHRLLCHPHVIQFKQVFLTRQYMCIVMEFAAGGNLFEHVLRKGGLKEADARWFFQQLIIAVDYMHRMGVANRDLSLENTLLGSEPRPLLKIGDFSYSKHEKFQSAPGSRAGTPAYLAPEVIQTTRGQTYDGKIADIWSCGVMLYVMLVGEFPFVRPEDKFDNQPRQRMTRRILKAQYEFPPHVKVSHECRNLLCLILQLEPARRITLQQIQQHPWYLKDLPPGSLTMNAGLRAATDQQDLEMVAQVVREAQIPPRGPTHWDNDEYIDDAMDPADEWDNALYLGLPGY</sequence>
<keyword evidence="3" id="KW-0808">Transferase</keyword>
<evidence type="ECO:0000256" key="7">
    <source>
        <dbReference type="ARBA" id="ARBA00047899"/>
    </source>
</evidence>
<dbReference type="GO" id="GO:0005524">
    <property type="term" value="F:ATP binding"/>
    <property type="evidence" value="ECO:0007669"/>
    <property type="project" value="UniProtKB-KW"/>
</dbReference>
<dbReference type="InterPro" id="IPR027417">
    <property type="entry name" value="P-loop_NTPase"/>
</dbReference>
<evidence type="ECO:0000259" key="9">
    <source>
        <dbReference type="PROSITE" id="PS50011"/>
    </source>
</evidence>
<evidence type="ECO:0000256" key="6">
    <source>
        <dbReference type="ARBA" id="ARBA00022840"/>
    </source>
</evidence>